<proteinExistence type="predicted"/>
<protein>
    <submittedName>
        <fullName evidence="2">Alpha/beta fold hydrolase</fullName>
    </submittedName>
</protein>
<dbReference type="Gene3D" id="3.40.50.1820">
    <property type="entry name" value="alpha/beta hydrolase"/>
    <property type="match status" value="1"/>
</dbReference>
<evidence type="ECO:0000313" key="2">
    <source>
        <dbReference type="EMBL" id="MQY42290.1"/>
    </source>
</evidence>
<keyword evidence="3" id="KW-1185">Reference proteome</keyword>
<sequence>MNTPRQTIDCGSGPALVLLHGAGVDPDLWQPQIAHFSQTHRVIAPVLPGHAGRPPVASVEAMAEDVLRQLDGVAEFALVGLSLGGMVALEIAARCPERVTHLVLAESVPCVVSTPIGRALMAGTLAIMGRIPPRWMAWLPAKHLGAASAEAAAYLVARLKETRAQDNRAVLNLALRYDGRRHLAQITSPALVVVGALNRATHARAHAMAQAMAQAQFTTLADASHLVNWDARDAFNQTLSSFLGDPL</sequence>
<dbReference type="InterPro" id="IPR000073">
    <property type="entry name" value="AB_hydrolase_1"/>
</dbReference>
<gene>
    <name evidence="2" type="ORF">GG681_06525</name>
</gene>
<feature type="domain" description="AB hydrolase-1" evidence="1">
    <location>
        <begin position="16"/>
        <end position="237"/>
    </location>
</feature>
<keyword evidence="2" id="KW-0378">Hydrolase</keyword>
<reference evidence="2 3" key="1">
    <citation type="submission" date="2019-10" db="EMBL/GenBank/DDBJ databases">
        <title>Epibacterium sp. nov., isolated from seawater.</title>
        <authorList>
            <person name="Zhang X."/>
            <person name="Li N."/>
        </authorList>
    </citation>
    <scope>NUCLEOTIDE SEQUENCE [LARGE SCALE GENOMIC DNA]</scope>
    <source>
        <strain evidence="2 3">SM1969</strain>
    </source>
</reference>
<comment type="caution">
    <text evidence="2">The sequence shown here is derived from an EMBL/GenBank/DDBJ whole genome shotgun (WGS) entry which is preliminary data.</text>
</comment>
<evidence type="ECO:0000313" key="3">
    <source>
        <dbReference type="Proteomes" id="UP000436694"/>
    </source>
</evidence>
<dbReference type="EMBL" id="WIXK01000003">
    <property type="protein sequence ID" value="MQY42290.1"/>
    <property type="molecule type" value="Genomic_DNA"/>
</dbReference>
<dbReference type="Pfam" id="PF12697">
    <property type="entry name" value="Abhydrolase_6"/>
    <property type="match status" value="1"/>
</dbReference>
<organism evidence="2 3">
    <name type="scientific">Tritonibacter aquimaris</name>
    <dbReference type="NCBI Taxonomy" id="2663379"/>
    <lineage>
        <taxon>Bacteria</taxon>
        <taxon>Pseudomonadati</taxon>
        <taxon>Pseudomonadota</taxon>
        <taxon>Alphaproteobacteria</taxon>
        <taxon>Rhodobacterales</taxon>
        <taxon>Paracoccaceae</taxon>
        <taxon>Tritonibacter</taxon>
    </lineage>
</organism>
<evidence type="ECO:0000259" key="1">
    <source>
        <dbReference type="Pfam" id="PF12697"/>
    </source>
</evidence>
<dbReference type="Proteomes" id="UP000436694">
    <property type="component" value="Unassembled WGS sequence"/>
</dbReference>
<dbReference type="InterPro" id="IPR029058">
    <property type="entry name" value="AB_hydrolase_fold"/>
</dbReference>
<dbReference type="AlphaFoldDB" id="A0A844AKL7"/>
<dbReference type="InterPro" id="IPR050266">
    <property type="entry name" value="AB_hydrolase_sf"/>
</dbReference>
<dbReference type="SUPFAM" id="SSF53474">
    <property type="entry name" value="alpha/beta-Hydrolases"/>
    <property type="match status" value="1"/>
</dbReference>
<dbReference type="RefSeq" id="WP_153546335.1">
    <property type="nucleotide sequence ID" value="NZ_WIXK01000003.1"/>
</dbReference>
<dbReference type="PANTHER" id="PTHR43798">
    <property type="entry name" value="MONOACYLGLYCEROL LIPASE"/>
    <property type="match status" value="1"/>
</dbReference>
<dbReference type="GO" id="GO:0016787">
    <property type="term" value="F:hydrolase activity"/>
    <property type="evidence" value="ECO:0007669"/>
    <property type="project" value="UniProtKB-KW"/>
</dbReference>
<name>A0A844AKL7_9RHOB</name>
<accession>A0A844AKL7</accession>